<organism evidence="1 2">
    <name type="scientific">Zarea fungicola</name>
    <dbReference type="NCBI Taxonomy" id="93591"/>
    <lineage>
        <taxon>Eukaryota</taxon>
        <taxon>Fungi</taxon>
        <taxon>Dikarya</taxon>
        <taxon>Ascomycota</taxon>
        <taxon>Pezizomycotina</taxon>
        <taxon>Sordariomycetes</taxon>
        <taxon>Hypocreomycetidae</taxon>
        <taxon>Hypocreales</taxon>
        <taxon>Cordycipitaceae</taxon>
        <taxon>Zarea</taxon>
    </lineage>
</organism>
<keyword evidence="2" id="KW-1185">Reference proteome</keyword>
<evidence type="ECO:0000313" key="2">
    <source>
        <dbReference type="Proteomes" id="UP001143910"/>
    </source>
</evidence>
<comment type="caution">
    <text evidence="1">The sequence shown here is derived from an EMBL/GenBank/DDBJ whole genome shotgun (WGS) entry which is preliminary data.</text>
</comment>
<name>A0ACC1MZP2_9HYPO</name>
<reference evidence="1" key="1">
    <citation type="submission" date="2022-08" db="EMBL/GenBank/DDBJ databases">
        <title>Genome Sequence of Lecanicillium fungicola.</title>
        <authorList>
            <person name="Buettner E."/>
        </authorList>
    </citation>
    <scope>NUCLEOTIDE SEQUENCE</scope>
    <source>
        <strain evidence="1">Babe33</strain>
    </source>
</reference>
<protein>
    <submittedName>
        <fullName evidence="1">Uncharacterized protein</fullName>
    </submittedName>
</protein>
<sequence>MSALRIAASAATALFYWSQTVKAGSLADIDHVVLFMQENRAFDHYFGTMPGVRGFADANLQMNGNKPVWNQVVTPQMTTQADHINPWYINYLGGEYEESTQCMHSGSNSWYENHAAWNHGTNDHWAVNNTVYSIGYYQEKDIPVQWAIANGWVVGDMYQEGVVASTNPNRVTWISGSINNPGSPQKPDQGGNPYIDNNETPGCESGGFNCYPLKWKTTGEMFEKAGVSWSVYQDADNFDDNPYAWFGQFQDAPAGSPLNRKGMVGLSMDTFFAQAANGTLPELSYIIGPTELRPSTTRRP</sequence>
<proteinExistence type="predicted"/>
<dbReference type="EMBL" id="JANJQO010001136">
    <property type="protein sequence ID" value="KAJ2972500.1"/>
    <property type="molecule type" value="Genomic_DNA"/>
</dbReference>
<gene>
    <name evidence="1" type="ORF">NQ176_g7121</name>
</gene>
<dbReference type="Proteomes" id="UP001143910">
    <property type="component" value="Unassembled WGS sequence"/>
</dbReference>
<evidence type="ECO:0000313" key="1">
    <source>
        <dbReference type="EMBL" id="KAJ2972500.1"/>
    </source>
</evidence>
<accession>A0ACC1MZP2</accession>